<keyword evidence="1" id="KW-0175">Coiled coil</keyword>
<comment type="caution">
    <text evidence="2">The sequence shown here is derived from an EMBL/GenBank/DDBJ whole genome shotgun (WGS) entry which is preliminary data.</text>
</comment>
<dbReference type="EMBL" id="BTSX01000002">
    <property type="protein sequence ID" value="GMS86789.1"/>
    <property type="molecule type" value="Genomic_DNA"/>
</dbReference>
<reference evidence="2" key="1">
    <citation type="submission" date="2023-10" db="EMBL/GenBank/DDBJ databases">
        <title>Genome assembly of Pristionchus species.</title>
        <authorList>
            <person name="Yoshida K."/>
            <person name="Sommer R.J."/>
        </authorList>
    </citation>
    <scope>NUCLEOTIDE SEQUENCE</scope>
    <source>
        <strain evidence="2">RS0144</strain>
    </source>
</reference>
<organism evidence="2 3">
    <name type="scientific">Pristionchus entomophagus</name>
    <dbReference type="NCBI Taxonomy" id="358040"/>
    <lineage>
        <taxon>Eukaryota</taxon>
        <taxon>Metazoa</taxon>
        <taxon>Ecdysozoa</taxon>
        <taxon>Nematoda</taxon>
        <taxon>Chromadorea</taxon>
        <taxon>Rhabditida</taxon>
        <taxon>Rhabditina</taxon>
        <taxon>Diplogasteromorpha</taxon>
        <taxon>Diplogasteroidea</taxon>
        <taxon>Neodiplogasteridae</taxon>
        <taxon>Pristionchus</taxon>
    </lineage>
</organism>
<name>A0AAV5SZP0_9BILA</name>
<protein>
    <submittedName>
        <fullName evidence="2">Uncharacterized protein</fullName>
    </submittedName>
</protein>
<accession>A0AAV5SZP0</accession>
<sequence length="131" mass="15734">AKYLGEEDTFVIKELQQVNEDHITALNADWDAPSRISWWSKAAGQDDFKEESRKLRTRRRILSEMQELFEISVIMRTVPPLEERRPWNYDFELACYKQHAEDQARAKCDTIQRRIMELREQVEMLNRVSFL</sequence>
<dbReference type="Proteomes" id="UP001432027">
    <property type="component" value="Unassembled WGS sequence"/>
</dbReference>
<dbReference type="AlphaFoldDB" id="A0AAV5SZP0"/>
<feature type="non-terminal residue" evidence="2">
    <location>
        <position position="1"/>
    </location>
</feature>
<gene>
    <name evidence="2" type="ORF">PENTCL1PPCAC_8964</name>
</gene>
<proteinExistence type="predicted"/>
<evidence type="ECO:0000313" key="2">
    <source>
        <dbReference type="EMBL" id="GMS86789.1"/>
    </source>
</evidence>
<feature type="coiled-coil region" evidence="1">
    <location>
        <begin position="101"/>
        <end position="128"/>
    </location>
</feature>
<evidence type="ECO:0000256" key="1">
    <source>
        <dbReference type="SAM" id="Coils"/>
    </source>
</evidence>
<keyword evidence="3" id="KW-1185">Reference proteome</keyword>
<evidence type="ECO:0000313" key="3">
    <source>
        <dbReference type="Proteomes" id="UP001432027"/>
    </source>
</evidence>